<reference evidence="1 2" key="2">
    <citation type="journal article" date="2013" name="Plant Cell Physiol.">
        <title>Rice Annotation Project Database (RAP-DB): an integrative and interactive database for rice genomics.</title>
        <authorList>
            <person name="Sakai H."/>
            <person name="Lee S.S."/>
            <person name="Tanaka T."/>
            <person name="Numa H."/>
            <person name="Kim J."/>
            <person name="Kawahara Y."/>
            <person name="Wakimoto H."/>
            <person name="Yang C.C."/>
            <person name="Iwamoto M."/>
            <person name="Abe T."/>
            <person name="Yamada Y."/>
            <person name="Muto A."/>
            <person name="Inokuchi H."/>
            <person name="Ikemura T."/>
            <person name="Matsumoto T."/>
            <person name="Sasaki T."/>
            <person name="Itoh T."/>
        </authorList>
    </citation>
    <scope>NUCLEOTIDE SEQUENCE [LARGE SCALE GENOMIC DNA]</scope>
    <source>
        <strain evidence="2">cv. Nipponbare</strain>
    </source>
</reference>
<gene>
    <name evidence="1" type="ordered locus">Os01g0718150</name>
    <name evidence="1" type="ORF">OSNPB_010718150</name>
</gene>
<organism evidence="1 2">
    <name type="scientific">Oryza sativa subsp. japonica</name>
    <name type="common">Rice</name>
    <dbReference type="NCBI Taxonomy" id="39947"/>
    <lineage>
        <taxon>Eukaryota</taxon>
        <taxon>Viridiplantae</taxon>
        <taxon>Streptophyta</taxon>
        <taxon>Embryophyta</taxon>
        <taxon>Tracheophyta</taxon>
        <taxon>Spermatophyta</taxon>
        <taxon>Magnoliopsida</taxon>
        <taxon>Liliopsida</taxon>
        <taxon>Poales</taxon>
        <taxon>Poaceae</taxon>
        <taxon>BOP clade</taxon>
        <taxon>Oryzoideae</taxon>
        <taxon>Oryzeae</taxon>
        <taxon>Oryzinae</taxon>
        <taxon>Oryza</taxon>
        <taxon>Oryza sativa</taxon>
    </lineage>
</organism>
<evidence type="ECO:0000313" key="1">
    <source>
        <dbReference type="EMBL" id="BAS74049.1"/>
    </source>
</evidence>
<sequence length="82" mass="8622">MVKSRNDMLSPGLPNSNVVVGVSSPQASPNARGVRLAIATTLPGSTTTGHRYACPCAERCSPSDSDHFGHSVLYLYPGMMNS</sequence>
<dbReference type="PaxDb" id="39947-A0A0N7KDM7"/>
<protein>
    <submittedName>
        <fullName evidence="1">Os01g0718150 protein</fullName>
    </submittedName>
</protein>
<keyword evidence="2" id="KW-1185">Reference proteome</keyword>
<proteinExistence type="predicted"/>
<reference evidence="2" key="1">
    <citation type="journal article" date="2005" name="Nature">
        <title>The map-based sequence of the rice genome.</title>
        <authorList>
            <consortium name="International rice genome sequencing project (IRGSP)"/>
            <person name="Matsumoto T."/>
            <person name="Wu J."/>
            <person name="Kanamori H."/>
            <person name="Katayose Y."/>
            <person name="Fujisawa M."/>
            <person name="Namiki N."/>
            <person name="Mizuno H."/>
            <person name="Yamamoto K."/>
            <person name="Antonio B.A."/>
            <person name="Baba T."/>
            <person name="Sakata K."/>
            <person name="Nagamura Y."/>
            <person name="Aoki H."/>
            <person name="Arikawa K."/>
            <person name="Arita K."/>
            <person name="Bito T."/>
            <person name="Chiden Y."/>
            <person name="Fujitsuka N."/>
            <person name="Fukunaka R."/>
            <person name="Hamada M."/>
            <person name="Harada C."/>
            <person name="Hayashi A."/>
            <person name="Hijishita S."/>
            <person name="Honda M."/>
            <person name="Hosokawa S."/>
            <person name="Ichikawa Y."/>
            <person name="Idonuma A."/>
            <person name="Iijima M."/>
            <person name="Ikeda M."/>
            <person name="Ikeno M."/>
            <person name="Ito K."/>
            <person name="Ito S."/>
            <person name="Ito T."/>
            <person name="Ito Y."/>
            <person name="Ito Y."/>
            <person name="Iwabuchi A."/>
            <person name="Kamiya K."/>
            <person name="Karasawa W."/>
            <person name="Kurita K."/>
            <person name="Katagiri S."/>
            <person name="Kikuta A."/>
            <person name="Kobayashi H."/>
            <person name="Kobayashi N."/>
            <person name="Machita K."/>
            <person name="Maehara T."/>
            <person name="Masukawa M."/>
            <person name="Mizubayashi T."/>
            <person name="Mukai Y."/>
            <person name="Nagasaki H."/>
            <person name="Nagata Y."/>
            <person name="Naito S."/>
            <person name="Nakashima M."/>
            <person name="Nakama Y."/>
            <person name="Nakamichi Y."/>
            <person name="Nakamura M."/>
            <person name="Meguro A."/>
            <person name="Negishi M."/>
            <person name="Ohta I."/>
            <person name="Ohta T."/>
            <person name="Okamoto M."/>
            <person name="Ono N."/>
            <person name="Saji S."/>
            <person name="Sakaguchi M."/>
            <person name="Sakai K."/>
            <person name="Shibata M."/>
            <person name="Shimokawa T."/>
            <person name="Song J."/>
            <person name="Takazaki Y."/>
            <person name="Terasawa K."/>
            <person name="Tsugane M."/>
            <person name="Tsuji K."/>
            <person name="Ueda S."/>
            <person name="Waki K."/>
            <person name="Yamagata H."/>
            <person name="Yamamoto M."/>
            <person name="Yamamoto S."/>
            <person name="Yamane H."/>
            <person name="Yoshiki S."/>
            <person name="Yoshihara R."/>
            <person name="Yukawa K."/>
            <person name="Zhong H."/>
            <person name="Yano M."/>
            <person name="Yuan Q."/>
            <person name="Ouyang S."/>
            <person name="Liu J."/>
            <person name="Jones K.M."/>
            <person name="Gansberger K."/>
            <person name="Moffat K."/>
            <person name="Hill J."/>
            <person name="Bera J."/>
            <person name="Fadrosh D."/>
            <person name="Jin S."/>
            <person name="Johri S."/>
            <person name="Kim M."/>
            <person name="Overton L."/>
            <person name="Reardon M."/>
            <person name="Tsitrin T."/>
            <person name="Vuong H."/>
            <person name="Weaver B."/>
            <person name="Ciecko A."/>
            <person name="Tallon L."/>
            <person name="Jackson J."/>
            <person name="Pai G."/>
            <person name="Aken S.V."/>
            <person name="Utterback T."/>
            <person name="Reidmuller S."/>
            <person name="Feldblyum T."/>
            <person name="Hsiao J."/>
            <person name="Zismann V."/>
            <person name="Iobst S."/>
            <person name="de Vazeille A.R."/>
            <person name="Buell C.R."/>
            <person name="Ying K."/>
            <person name="Li Y."/>
            <person name="Lu T."/>
            <person name="Huang Y."/>
            <person name="Zhao Q."/>
            <person name="Feng Q."/>
            <person name="Zhang L."/>
            <person name="Zhu J."/>
            <person name="Weng Q."/>
            <person name="Mu J."/>
            <person name="Lu Y."/>
            <person name="Fan D."/>
            <person name="Liu Y."/>
            <person name="Guan J."/>
            <person name="Zhang Y."/>
            <person name="Yu S."/>
            <person name="Liu X."/>
            <person name="Zhang Y."/>
            <person name="Hong G."/>
            <person name="Han B."/>
            <person name="Choisne N."/>
            <person name="Demange N."/>
            <person name="Orjeda G."/>
            <person name="Samain S."/>
            <person name="Cattolico L."/>
            <person name="Pelletier E."/>
            <person name="Couloux A."/>
            <person name="Segurens B."/>
            <person name="Wincker P."/>
            <person name="D'Hont A."/>
            <person name="Scarpelli C."/>
            <person name="Weissenbach J."/>
            <person name="Salanoubat M."/>
            <person name="Quetier F."/>
            <person name="Yu Y."/>
            <person name="Kim H.R."/>
            <person name="Rambo T."/>
            <person name="Currie J."/>
            <person name="Collura K."/>
            <person name="Luo M."/>
            <person name="Yang T."/>
            <person name="Ammiraju J.S.S."/>
            <person name="Engler F."/>
            <person name="Soderlund C."/>
            <person name="Wing R.A."/>
            <person name="Palmer L.E."/>
            <person name="de la Bastide M."/>
            <person name="Spiegel L."/>
            <person name="Nascimento L."/>
            <person name="Zutavern T."/>
            <person name="O'Shaughnessy A."/>
            <person name="Dike S."/>
            <person name="Dedhia N."/>
            <person name="Preston R."/>
            <person name="Balija V."/>
            <person name="McCombie W.R."/>
            <person name="Chow T."/>
            <person name="Chen H."/>
            <person name="Chung M."/>
            <person name="Chen C."/>
            <person name="Shaw J."/>
            <person name="Wu H."/>
            <person name="Hsiao K."/>
            <person name="Chao Y."/>
            <person name="Chu M."/>
            <person name="Cheng C."/>
            <person name="Hour A."/>
            <person name="Lee P."/>
            <person name="Lin S."/>
            <person name="Lin Y."/>
            <person name="Liou J."/>
            <person name="Liu S."/>
            <person name="Hsing Y."/>
            <person name="Raghuvanshi S."/>
            <person name="Mohanty A."/>
            <person name="Bharti A.K."/>
            <person name="Gaur A."/>
            <person name="Gupta V."/>
            <person name="Kumar D."/>
            <person name="Ravi V."/>
            <person name="Vij S."/>
            <person name="Kapur A."/>
            <person name="Khurana P."/>
            <person name="Khurana P."/>
            <person name="Khurana J.P."/>
            <person name="Tyagi A.K."/>
            <person name="Gaikwad K."/>
            <person name="Singh A."/>
            <person name="Dalal V."/>
            <person name="Srivastava S."/>
            <person name="Dixit A."/>
            <person name="Pal A.K."/>
            <person name="Ghazi I.A."/>
            <person name="Yadav M."/>
            <person name="Pandit A."/>
            <person name="Bhargava A."/>
            <person name="Sureshbabu K."/>
            <person name="Batra K."/>
            <person name="Sharma T.R."/>
            <person name="Mohapatra T."/>
            <person name="Singh N.K."/>
            <person name="Messing J."/>
            <person name="Nelson A.B."/>
            <person name="Fuks G."/>
            <person name="Kavchok S."/>
            <person name="Keizer G."/>
            <person name="Linton E."/>
            <person name="Llaca V."/>
            <person name="Song R."/>
            <person name="Tanyolac B."/>
            <person name="Young S."/>
            <person name="Ho-Il K."/>
            <person name="Hahn J.H."/>
            <person name="Sangsakoo G."/>
            <person name="Vanavichit A."/>
            <person name="de Mattos Luiz.A.T."/>
            <person name="Zimmer P.D."/>
            <person name="Malone G."/>
            <person name="Dellagostin O."/>
            <person name="de Oliveira A.C."/>
            <person name="Bevan M."/>
            <person name="Bancroft I."/>
            <person name="Minx P."/>
            <person name="Cordum H."/>
            <person name="Wilson R."/>
            <person name="Cheng Z."/>
            <person name="Jin W."/>
            <person name="Jiang J."/>
            <person name="Leong S.A."/>
            <person name="Iwama H."/>
            <person name="Gojobori T."/>
            <person name="Itoh T."/>
            <person name="Niimura Y."/>
            <person name="Fujii Y."/>
            <person name="Habara T."/>
            <person name="Sakai H."/>
            <person name="Sato Y."/>
            <person name="Wilson G."/>
            <person name="Kumar K."/>
            <person name="McCouch S."/>
            <person name="Juretic N."/>
            <person name="Hoen D."/>
            <person name="Wright S."/>
            <person name="Bruskiewich R."/>
            <person name="Bureau T."/>
            <person name="Miyao A."/>
            <person name="Hirochika H."/>
            <person name="Nishikawa T."/>
            <person name="Kadowaki K."/>
            <person name="Sugiura M."/>
            <person name="Burr B."/>
            <person name="Sasaki T."/>
        </authorList>
    </citation>
    <scope>NUCLEOTIDE SEQUENCE [LARGE SCALE GENOMIC DNA]</scope>
    <source>
        <strain evidence="2">cv. Nipponbare</strain>
    </source>
</reference>
<reference evidence="1 2" key="3">
    <citation type="journal article" date="2013" name="Rice">
        <title>Improvement of the Oryza sativa Nipponbare reference genome using next generation sequence and optical map data.</title>
        <authorList>
            <person name="Kawahara Y."/>
            <person name="de la Bastide M."/>
            <person name="Hamilton J.P."/>
            <person name="Kanamori H."/>
            <person name="McCombie W.R."/>
            <person name="Ouyang S."/>
            <person name="Schwartz D.C."/>
            <person name="Tanaka T."/>
            <person name="Wu J."/>
            <person name="Zhou S."/>
            <person name="Childs K.L."/>
            <person name="Davidson R.M."/>
            <person name="Lin H."/>
            <person name="Quesada-Ocampo L."/>
            <person name="Vaillancourt B."/>
            <person name="Sakai H."/>
            <person name="Lee S.S."/>
            <person name="Kim J."/>
            <person name="Numa H."/>
            <person name="Itoh T."/>
            <person name="Buell C.R."/>
            <person name="Matsumoto T."/>
        </authorList>
    </citation>
    <scope>NUCLEOTIDE SEQUENCE [LARGE SCALE GENOMIC DNA]</scope>
    <source>
        <strain evidence="2">cv. Nipponbare</strain>
    </source>
</reference>
<evidence type="ECO:0000313" key="2">
    <source>
        <dbReference type="Proteomes" id="UP000059680"/>
    </source>
</evidence>
<dbReference type="Proteomes" id="UP000059680">
    <property type="component" value="Chromosome 1"/>
</dbReference>
<dbReference type="AlphaFoldDB" id="A0A0N7KDM7"/>
<accession>A0A0N7KDM7</accession>
<dbReference type="InParanoid" id="A0A0N7KDM7"/>
<dbReference type="EMBL" id="AP014957">
    <property type="protein sequence ID" value="BAS74049.1"/>
    <property type="molecule type" value="Genomic_DNA"/>
</dbReference>
<name>A0A0N7KDM7_ORYSJ</name>